<dbReference type="HOGENOM" id="CLU_056214_0_0_1"/>
<evidence type="ECO:0000313" key="1">
    <source>
        <dbReference type="EMBL" id="KIK15053.1"/>
    </source>
</evidence>
<sequence length="321" mass="36353">MRYYTRRWVRHLSELAPVREIVTLTTEDSVGAFVSQASQSHAIASGVKSLHHLEDLELHLVGLSHSSWVHVLRSANFNDLENLSTNAPHSVLCHFLPKAINVQHLRLLSYCGDLCQLDNISFPHLTDVTAATACAIPLTNQGHVEHLSVVDLGPEGTTAFPRMLKSLASSTSTLTLLHIDFDPSDRDILKRISEVAPNLTALKLIEKESLPQGRSLRQRRPWNGSSEWRNDLRRFPRLHRFLLRTPISLVRTPSIEREELDLLRAWTCIKSTPHPSLMYVTLWYLAESPSATLKSWKREAGNGIDWVLQVHVIPPGWDQFI</sequence>
<dbReference type="InterPro" id="IPR032675">
    <property type="entry name" value="LRR_dom_sf"/>
</dbReference>
<name>A0A0C9Z4Z7_9AGAM</name>
<reference evidence="1 2" key="1">
    <citation type="submission" date="2014-04" db="EMBL/GenBank/DDBJ databases">
        <authorList>
            <consortium name="DOE Joint Genome Institute"/>
            <person name="Kuo A."/>
            <person name="Kohler A."/>
            <person name="Costa M.D."/>
            <person name="Nagy L.G."/>
            <person name="Floudas D."/>
            <person name="Copeland A."/>
            <person name="Barry K.W."/>
            <person name="Cichocki N."/>
            <person name="Veneault-Fourrey C."/>
            <person name="LaButti K."/>
            <person name="Lindquist E.A."/>
            <person name="Lipzen A."/>
            <person name="Lundell T."/>
            <person name="Morin E."/>
            <person name="Murat C."/>
            <person name="Sun H."/>
            <person name="Tunlid A."/>
            <person name="Henrissat B."/>
            <person name="Grigoriev I.V."/>
            <person name="Hibbett D.S."/>
            <person name="Martin F."/>
            <person name="Nordberg H.P."/>
            <person name="Cantor M.N."/>
            <person name="Hua S.X."/>
        </authorList>
    </citation>
    <scope>NUCLEOTIDE SEQUENCE [LARGE SCALE GENOMIC DNA]</scope>
    <source>
        <strain evidence="1 2">441</strain>
    </source>
</reference>
<dbReference type="Proteomes" id="UP000054018">
    <property type="component" value="Unassembled WGS sequence"/>
</dbReference>
<gene>
    <name evidence="1" type="ORF">PISMIDRAFT_16806</name>
</gene>
<accession>A0A0C9Z4Z7</accession>
<reference evidence="2" key="2">
    <citation type="submission" date="2015-01" db="EMBL/GenBank/DDBJ databases">
        <title>Evolutionary Origins and Diversification of the Mycorrhizal Mutualists.</title>
        <authorList>
            <consortium name="DOE Joint Genome Institute"/>
            <consortium name="Mycorrhizal Genomics Consortium"/>
            <person name="Kohler A."/>
            <person name="Kuo A."/>
            <person name="Nagy L.G."/>
            <person name="Floudas D."/>
            <person name="Copeland A."/>
            <person name="Barry K.W."/>
            <person name="Cichocki N."/>
            <person name="Veneault-Fourrey C."/>
            <person name="LaButti K."/>
            <person name="Lindquist E.A."/>
            <person name="Lipzen A."/>
            <person name="Lundell T."/>
            <person name="Morin E."/>
            <person name="Murat C."/>
            <person name="Riley R."/>
            <person name="Ohm R."/>
            <person name="Sun H."/>
            <person name="Tunlid A."/>
            <person name="Henrissat B."/>
            <person name="Grigoriev I.V."/>
            <person name="Hibbett D.S."/>
            <person name="Martin F."/>
        </authorList>
    </citation>
    <scope>NUCLEOTIDE SEQUENCE [LARGE SCALE GENOMIC DNA]</scope>
    <source>
        <strain evidence="2">441</strain>
    </source>
</reference>
<proteinExistence type="predicted"/>
<evidence type="ECO:0000313" key="2">
    <source>
        <dbReference type="Proteomes" id="UP000054018"/>
    </source>
</evidence>
<keyword evidence="2" id="KW-1185">Reference proteome</keyword>
<dbReference type="AlphaFoldDB" id="A0A0C9Z4Z7"/>
<organism evidence="1 2">
    <name type="scientific">Pisolithus microcarpus 441</name>
    <dbReference type="NCBI Taxonomy" id="765257"/>
    <lineage>
        <taxon>Eukaryota</taxon>
        <taxon>Fungi</taxon>
        <taxon>Dikarya</taxon>
        <taxon>Basidiomycota</taxon>
        <taxon>Agaricomycotina</taxon>
        <taxon>Agaricomycetes</taxon>
        <taxon>Agaricomycetidae</taxon>
        <taxon>Boletales</taxon>
        <taxon>Sclerodermatineae</taxon>
        <taxon>Pisolithaceae</taxon>
        <taxon>Pisolithus</taxon>
    </lineage>
</organism>
<dbReference type="OrthoDB" id="2657091at2759"/>
<dbReference type="EMBL" id="KN833909">
    <property type="protein sequence ID" value="KIK15053.1"/>
    <property type="molecule type" value="Genomic_DNA"/>
</dbReference>
<protein>
    <submittedName>
        <fullName evidence="1">Uncharacterized protein</fullName>
    </submittedName>
</protein>
<dbReference type="Gene3D" id="3.80.10.10">
    <property type="entry name" value="Ribonuclease Inhibitor"/>
    <property type="match status" value="1"/>
</dbReference>
<dbReference type="SUPFAM" id="SSF52047">
    <property type="entry name" value="RNI-like"/>
    <property type="match status" value="1"/>
</dbReference>